<dbReference type="SUPFAM" id="SSF74653">
    <property type="entry name" value="TolA/TonB C-terminal domain"/>
    <property type="match status" value="1"/>
</dbReference>
<reference evidence="2 3" key="1">
    <citation type="submission" date="2021-01" db="EMBL/GenBank/DDBJ databases">
        <title>Chromosome sequence of Serratia proteamaculans strain 94 rif-r, isolated from spoiled beef.</title>
        <authorList>
            <person name="Zaytseva Y.V."/>
            <person name="Iablokov S.N."/>
            <person name="Klyukina A."/>
        </authorList>
    </citation>
    <scope>NUCLEOTIDE SEQUENCE [LARGE SCALE GENOMIC DNA]</scope>
    <source>
        <strain evidence="2 3">94 rif-r</strain>
    </source>
</reference>
<protein>
    <submittedName>
        <fullName evidence="2">Cell envelope biogenesis protein TolA</fullName>
    </submittedName>
</protein>
<dbReference type="Pfam" id="PF06519">
    <property type="entry name" value="TolA"/>
    <property type="match status" value="1"/>
</dbReference>
<evidence type="ECO:0000313" key="2">
    <source>
        <dbReference type="EMBL" id="QQX53970.1"/>
    </source>
</evidence>
<gene>
    <name evidence="2" type="ORF">JKX24_02740</name>
</gene>
<evidence type="ECO:0000256" key="1">
    <source>
        <dbReference type="SAM" id="MobiDB-lite"/>
    </source>
</evidence>
<feature type="compositionally biased region" description="Polar residues" evidence="1">
    <location>
        <begin position="33"/>
        <end position="44"/>
    </location>
</feature>
<accession>A0A7U0N7J3</accession>
<dbReference type="EMBL" id="CP068391">
    <property type="protein sequence ID" value="QQX53970.1"/>
    <property type="molecule type" value="Genomic_DNA"/>
</dbReference>
<dbReference type="GO" id="GO:0016020">
    <property type="term" value="C:membrane"/>
    <property type="evidence" value="ECO:0007669"/>
    <property type="project" value="InterPro"/>
</dbReference>
<dbReference type="GO" id="GO:0043213">
    <property type="term" value="P:bacteriocin transport"/>
    <property type="evidence" value="ECO:0007669"/>
    <property type="project" value="InterPro"/>
</dbReference>
<organism evidence="2 3">
    <name type="scientific">Serratia proteamaculans</name>
    <dbReference type="NCBI Taxonomy" id="28151"/>
    <lineage>
        <taxon>Bacteria</taxon>
        <taxon>Pseudomonadati</taxon>
        <taxon>Pseudomonadota</taxon>
        <taxon>Gammaproteobacteria</taxon>
        <taxon>Enterobacterales</taxon>
        <taxon>Yersiniaceae</taxon>
        <taxon>Serratia</taxon>
    </lineage>
</organism>
<dbReference type="GO" id="GO:0019534">
    <property type="term" value="F:toxin transmembrane transporter activity"/>
    <property type="evidence" value="ECO:0007669"/>
    <property type="project" value="InterPro"/>
</dbReference>
<sequence>MKTGMWLLAMLLAGCSAGSGNPTADGRLENRVASAQPTKPQRSNYPERMRQAITQEMQLPGKYKSKSCAISIHLLPDGSLKDFKVLEGDAELCAAASQAVQRAKLPKMANETEYALFHSVVLDFVP</sequence>
<name>A0A7U0N7J3_SERPR</name>
<evidence type="ECO:0000313" key="3">
    <source>
        <dbReference type="Proteomes" id="UP000596176"/>
    </source>
</evidence>
<dbReference type="AlphaFoldDB" id="A0A7U0N7J3"/>
<dbReference type="RefSeq" id="WP_099064016.1">
    <property type="nucleotide sequence ID" value="NZ_CAMITN010000001.1"/>
</dbReference>
<dbReference type="Proteomes" id="UP000596176">
    <property type="component" value="Chromosome"/>
</dbReference>
<proteinExistence type="predicted"/>
<dbReference type="PROSITE" id="PS51257">
    <property type="entry name" value="PROKAR_LIPOPROTEIN"/>
    <property type="match status" value="1"/>
</dbReference>
<feature type="region of interest" description="Disordered" evidence="1">
    <location>
        <begin position="23"/>
        <end position="46"/>
    </location>
</feature>
<dbReference type="Gene3D" id="3.30.1150.10">
    <property type="match status" value="1"/>
</dbReference>
<dbReference type="InterPro" id="IPR014161">
    <property type="entry name" value="Tol-Pal_TolA"/>
</dbReference>